<name>A0ACB8G605_9SAUR</name>
<comment type="caution">
    <text evidence="1">The sequence shown here is derived from an EMBL/GenBank/DDBJ whole genome shotgun (WGS) entry which is preliminary data.</text>
</comment>
<organism evidence="1 2">
    <name type="scientific">Sphaerodactylus townsendi</name>
    <dbReference type="NCBI Taxonomy" id="933632"/>
    <lineage>
        <taxon>Eukaryota</taxon>
        <taxon>Metazoa</taxon>
        <taxon>Chordata</taxon>
        <taxon>Craniata</taxon>
        <taxon>Vertebrata</taxon>
        <taxon>Euteleostomi</taxon>
        <taxon>Lepidosauria</taxon>
        <taxon>Squamata</taxon>
        <taxon>Bifurcata</taxon>
        <taxon>Gekkota</taxon>
        <taxon>Sphaerodactylidae</taxon>
        <taxon>Sphaerodactylus</taxon>
    </lineage>
</organism>
<reference evidence="1" key="1">
    <citation type="submission" date="2021-08" db="EMBL/GenBank/DDBJ databases">
        <title>The first chromosome-level gecko genome reveals the dynamic sex chromosomes of Neotropical dwarf geckos (Sphaerodactylidae: Sphaerodactylus).</title>
        <authorList>
            <person name="Pinto B.J."/>
            <person name="Keating S.E."/>
            <person name="Gamble T."/>
        </authorList>
    </citation>
    <scope>NUCLEOTIDE SEQUENCE</scope>
    <source>
        <strain evidence="1">TG3544</strain>
    </source>
</reference>
<dbReference type="EMBL" id="CM037615">
    <property type="protein sequence ID" value="KAH8014473.1"/>
    <property type="molecule type" value="Genomic_DNA"/>
</dbReference>
<accession>A0ACB8G605</accession>
<evidence type="ECO:0000313" key="2">
    <source>
        <dbReference type="Proteomes" id="UP000827872"/>
    </source>
</evidence>
<gene>
    <name evidence="1" type="ORF">K3G42_029349</name>
</gene>
<protein>
    <submittedName>
        <fullName evidence="1">Uncharacterized protein</fullName>
    </submittedName>
</protein>
<keyword evidence="2" id="KW-1185">Reference proteome</keyword>
<dbReference type="Proteomes" id="UP000827872">
    <property type="component" value="Linkage Group LG02"/>
</dbReference>
<proteinExistence type="predicted"/>
<sequence length="148" mass="16738">MTWCKKCLVVVVVVVGGLAHNLLPHPLNWRWWGLNWESSAGHVEAVALSHSFTVTPQGGKGLFHILAVTSQSPPNTYKVQHEFRTRSTHQILCSNYTKLFVQHFHAGGSTTWERIMPVLLYLLNFPEYMLFGLKTLLSCVSKLLSFSD</sequence>
<evidence type="ECO:0000313" key="1">
    <source>
        <dbReference type="EMBL" id="KAH8014473.1"/>
    </source>
</evidence>